<dbReference type="InParanoid" id="A7SSC6"/>
<accession>A7SSC6</accession>
<dbReference type="GO" id="GO:0016020">
    <property type="term" value="C:membrane"/>
    <property type="evidence" value="ECO:0007669"/>
    <property type="project" value="UniProtKB-SubCell"/>
</dbReference>
<evidence type="ECO:0000256" key="6">
    <source>
        <dbReference type="SAM" id="Phobius"/>
    </source>
</evidence>
<comment type="similarity">
    <text evidence="2">Belongs to the TDE1 family.</text>
</comment>
<feature type="transmembrane region" description="Helical" evidence="6">
    <location>
        <begin position="129"/>
        <end position="152"/>
    </location>
</feature>
<keyword evidence="5 6" id="KW-0472">Membrane</keyword>
<evidence type="ECO:0000313" key="7">
    <source>
        <dbReference type="EMBL" id="EDO33381.1"/>
    </source>
</evidence>
<dbReference type="EMBL" id="DS469775">
    <property type="protein sequence ID" value="EDO33381.1"/>
    <property type="molecule type" value="Genomic_DNA"/>
</dbReference>
<dbReference type="PhylomeDB" id="A7SSC6"/>
<dbReference type="HOGENOM" id="CLU_138930_0_0_1"/>
<dbReference type="OMA" id="MMAIFHI"/>
<comment type="subcellular location">
    <subcellularLocation>
        <location evidence="1">Membrane</location>
        <topology evidence="1">Multi-pass membrane protein</topology>
    </subcellularLocation>
</comment>
<protein>
    <recommendedName>
        <fullName evidence="9">Serine incorporator</fullName>
    </recommendedName>
</protein>
<gene>
    <name evidence="7" type="ORF">NEMVEDRAFT_v1g129721</name>
</gene>
<keyword evidence="3 6" id="KW-0812">Transmembrane</keyword>
<dbReference type="Proteomes" id="UP000001593">
    <property type="component" value="Unassembled WGS sequence"/>
</dbReference>
<evidence type="ECO:0000313" key="8">
    <source>
        <dbReference type="Proteomes" id="UP000001593"/>
    </source>
</evidence>
<dbReference type="Pfam" id="PF03348">
    <property type="entry name" value="Serinc"/>
    <property type="match status" value="1"/>
</dbReference>
<keyword evidence="4 6" id="KW-1133">Transmembrane helix</keyword>
<keyword evidence="8" id="KW-1185">Reference proteome</keyword>
<evidence type="ECO:0000256" key="2">
    <source>
        <dbReference type="ARBA" id="ARBA00006665"/>
    </source>
</evidence>
<organism evidence="7 8">
    <name type="scientific">Nematostella vectensis</name>
    <name type="common">Starlet sea anemone</name>
    <dbReference type="NCBI Taxonomy" id="45351"/>
    <lineage>
        <taxon>Eukaryota</taxon>
        <taxon>Metazoa</taxon>
        <taxon>Cnidaria</taxon>
        <taxon>Anthozoa</taxon>
        <taxon>Hexacorallia</taxon>
        <taxon>Actiniaria</taxon>
        <taxon>Edwardsiidae</taxon>
        <taxon>Nematostella</taxon>
    </lineage>
</organism>
<sequence>SSTSTRIMYTVFLLLGTIVSCLMLWDQVEKSIVEHDPLGIFGKVCDEAGAGDKCELLAGHLAVYRVCFAMACFFFLFMIITIKVSSSKDCRGGIHNGFWGIKFLMLVGLAVGAFFIPRGDFGVGKKLLFAAWMYIGFIGAVLFILIQVILLVDFAHSWNEIW</sequence>
<evidence type="ECO:0000256" key="3">
    <source>
        <dbReference type="ARBA" id="ARBA00022692"/>
    </source>
</evidence>
<name>A7SSC6_NEMVE</name>
<evidence type="ECO:0000256" key="5">
    <source>
        <dbReference type="ARBA" id="ARBA00023136"/>
    </source>
</evidence>
<dbReference type="InterPro" id="IPR005016">
    <property type="entry name" value="TDE1/TMS"/>
</dbReference>
<feature type="transmembrane region" description="Helical" evidence="6">
    <location>
        <begin position="62"/>
        <end position="85"/>
    </location>
</feature>
<feature type="non-terminal residue" evidence="7">
    <location>
        <position position="1"/>
    </location>
</feature>
<reference evidence="7 8" key="1">
    <citation type="journal article" date="2007" name="Science">
        <title>Sea anemone genome reveals ancestral eumetazoan gene repertoire and genomic organization.</title>
        <authorList>
            <person name="Putnam N.H."/>
            <person name="Srivastava M."/>
            <person name="Hellsten U."/>
            <person name="Dirks B."/>
            <person name="Chapman J."/>
            <person name="Salamov A."/>
            <person name="Terry A."/>
            <person name="Shapiro H."/>
            <person name="Lindquist E."/>
            <person name="Kapitonov V.V."/>
            <person name="Jurka J."/>
            <person name="Genikhovich G."/>
            <person name="Grigoriev I.V."/>
            <person name="Lucas S.M."/>
            <person name="Steele R.E."/>
            <person name="Finnerty J.R."/>
            <person name="Technau U."/>
            <person name="Martindale M.Q."/>
            <person name="Rokhsar D.S."/>
        </authorList>
    </citation>
    <scope>NUCLEOTIDE SEQUENCE [LARGE SCALE GENOMIC DNA]</scope>
    <source>
        <strain evidence="8">CH2 X CH6</strain>
    </source>
</reference>
<proteinExistence type="inferred from homology"/>
<feature type="transmembrane region" description="Helical" evidence="6">
    <location>
        <begin position="97"/>
        <end position="117"/>
    </location>
</feature>
<feature type="transmembrane region" description="Helical" evidence="6">
    <location>
        <begin position="7"/>
        <end position="25"/>
    </location>
</feature>
<evidence type="ECO:0000256" key="1">
    <source>
        <dbReference type="ARBA" id="ARBA00004141"/>
    </source>
</evidence>
<dbReference type="PANTHER" id="PTHR10383:SF9">
    <property type="entry name" value="SERINE INCORPORATOR, ISOFORM F"/>
    <property type="match status" value="1"/>
</dbReference>
<evidence type="ECO:0008006" key="9">
    <source>
        <dbReference type="Google" id="ProtNLM"/>
    </source>
</evidence>
<dbReference type="eggNOG" id="KOG2592">
    <property type="taxonomic scope" value="Eukaryota"/>
</dbReference>
<dbReference type="AlphaFoldDB" id="A7SSC6"/>
<dbReference type="PANTHER" id="PTHR10383">
    <property type="entry name" value="SERINE INCORPORATOR"/>
    <property type="match status" value="1"/>
</dbReference>
<evidence type="ECO:0000256" key="4">
    <source>
        <dbReference type="ARBA" id="ARBA00022989"/>
    </source>
</evidence>